<feature type="transmembrane region" description="Helical" evidence="1">
    <location>
        <begin position="45"/>
        <end position="67"/>
    </location>
</feature>
<evidence type="ECO:0000256" key="1">
    <source>
        <dbReference type="SAM" id="Phobius"/>
    </source>
</evidence>
<name>A0AAT9GFZ6_9BACT</name>
<organism evidence="2">
    <name type="scientific">Sediminibacterium sp. KACHI17</name>
    <dbReference type="NCBI Taxonomy" id="1751071"/>
    <lineage>
        <taxon>Bacteria</taxon>
        <taxon>Pseudomonadati</taxon>
        <taxon>Bacteroidota</taxon>
        <taxon>Chitinophagia</taxon>
        <taxon>Chitinophagales</taxon>
        <taxon>Chitinophagaceae</taxon>
        <taxon>Sediminibacterium</taxon>
    </lineage>
</organism>
<feature type="transmembrane region" description="Helical" evidence="1">
    <location>
        <begin position="73"/>
        <end position="93"/>
    </location>
</feature>
<protein>
    <submittedName>
        <fullName evidence="2">Uncharacterized protein</fullName>
    </submittedName>
</protein>
<dbReference type="AlphaFoldDB" id="A0AAT9GFZ6"/>
<feature type="transmembrane region" description="Helical" evidence="1">
    <location>
        <begin position="124"/>
        <end position="145"/>
    </location>
</feature>
<feature type="transmembrane region" description="Helical" evidence="1">
    <location>
        <begin position="165"/>
        <end position="185"/>
    </location>
</feature>
<sequence length="210" mass="24906">MELDELKYQLNQKLATDHASRSDADLSVLLKKKTHSVISKLKRSLIIEMVLCILFFAAMLYVCFITNYWSVRLYFGVFTVLTVLMTFVLYYLYRRTSTLSNSDQPIKNNLQMLVGLLEEFVKRYFQFTMALLPVCFMFSMILSYADPVEIPEIEKFSVKIFTARWQVMLFLGLYMITLAVAVYYFTKWYLKKLYGNYLQELKQYITELDQ</sequence>
<keyword evidence="1" id="KW-0472">Membrane</keyword>
<dbReference type="RefSeq" id="WP_353549873.1">
    <property type="nucleotide sequence ID" value="NZ_AP029612.1"/>
</dbReference>
<keyword evidence="1" id="KW-0812">Transmembrane</keyword>
<evidence type="ECO:0000313" key="2">
    <source>
        <dbReference type="EMBL" id="BFG69556.1"/>
    </source>
</evidence>
<proteinExistence type="predicted"/>
<keyword evidence="1" id="KW-1133">Transmembrane helix</keyword>
<dbReference type="EMBL" id="AP029612">
    <property type="protein sequence ID" value="BFG69556.1"/>
    <property type="molecule type" value="Genomic_DNA"/>
</dbReference>
<reference evidence="2" key="1">
    <citation type="submission" date="2024-02" db="EMBL/GenBank/DDBJ databases">
        <title>Sediminibacterium planktonica sp. nov. and Sediminibacterium longus sp. nov., isolated from surface lake and river water.</title>
        <authorList>
            <person name="Watanabe K."/>
            <person name="Takemine S."/>
            <person name="Ishii Y."/>
            <person name="Ogata Y."/>
            <person name="Shindo C."/>
            <person name="Suda W."/>
        </authorList>
    </citation>
    <scope>NUCLEOTIDE SEQUENCE</scope>
    <source>
        <strain evidence="2">KACHI17</strain>
    </source>
</reference>
<accession>A0AAT9GFZ6</accession>
<gene>
    <name evidence="2" type="ORF">KACHI17_04370</name>
</gene>